<keyword evidence="1" id="KW-0812">Transmembrane</keyword>
<feature type="transmembrane region" description="Helical" evidence="1">
    <location>
        <begin position="86"/>
        <end position="113"/>
    </location>
</feature>
<keyword evidence="1" id="KW-0472">Membrane</keyword>
<dbReference type="OrthoDB" id="32973at2"/>
<gene>
    <name evidence="2" type="ordered locus">Marky_0113</name>
</gene>
<keyword evidence="1" id="KW-1133">Transmembrane helix</keyword>
<dbReference type="STRING" id="869210.Marky_0113"/>
<dbReference type="PANTHER" id="PTHR39165:SF1">
    <property type="entry name" value="DUF456 DOMAIN-CONTAINING PROTEIN"/>
    <property type="match status" value="1"/>
</dbReference>
<evidence type="ECO:0000256" key="1">
    <source>
        <dbReference type="SAM" id="Phobius"/>
    </source>
</evidence>
<dbReference type="PANTHER" id="PTHR39165">
    <property type="entry name" value="IG HYPOTHETICAL 17883"/>
    <property type="match status" value="1"/>
</dbReference>
<dbReference type="Proteomes" id="UP000007030">
    <property type="component" value="Chromosome"/>
</dbReference>
<feature type="transmembrane region" description="Helical" evidence="1">
    <location>
        <begin position="133"/>
        <end position="155"/>
    </location>
</feature>
<dbReference type="eggNOG" id="COG2839">
    <property type="taxonomic scope" value="Bacteria"/>
</dbReference>
<reference evidence="2 3" key="1">
    <citation type="journal article" date="2012" name="Stand. Genomic Sci.">
        <title>Complete genome sequence of the aerobic, heterotroph Marinithermus hydrothermalis type strain (T1(T)) from a deep-sea hydrothermal vent chimney.</title>
        <authorList>
            <person name="Copeland A."/>
            <person name="Gu W."/>
            <person name="Yasawong M."/>
            <person name="Lapidus A."/>
            <person name="Lucas S."/>
            <person name="Deshpande S."/>
            <person name="Pagani I."/>
            <person name="Tapia R."/>
            <person name="Cheng J.F."/>
            <person name="Goodwin L.A."/>
            <person name="Pitluck S."/>
            <person name="Liolios K."/>
            <person name="Ivanova N."/>
            <person name="Mavromatis K."/>
            <person name="Mikhailova N."/>
            <person name="Pati A."/>
            <person name="Chen A."/>
            <person name="Palaniappan K."/>
            <person name="Land M."/>
            <person name="Pan C."/>
            <person name="Brambilla E.M."/>
            <person name="Rohde M."/>
            <person name="Tindall B.J."/>
            <person name="Sikorski J."/>
            <person name="Goker M."/>
            <person name="Detter J.C."/>
            <person name="Bristow J."/>
            <person name="Eisen J.A."/>
            <person name="Markowitz V."/>
            <person name="Hugenholtz P."/>
            <person name="Kyrpides N.C."/>
            <person name="Klenk H.P."/>
            <person name="Woyke T."/>
        </authorList>
    </citation>
    <scope>NUCLEOTIDE SEQUENCE [LARGE SCALE GENOMIC DNA]</scope>
    <source>
        <strain evidence="3">DSM 14884 / JCM 11576 / T1</strain>
    </source>
</reference>
<dbReference type="Pfam" id="PF04306">
    <property type="entry name" value="DUF456"/>
    <property type="match status" value="1"/>
</dbReference>
<evidence type="ECO:0008006" key="4">
    <source>
        <dbReference type="Google" id="ProtNLM"/>
    </source>
</evidence>
<proteinExistence type="predicted"/>
<feature type="transmembrane region" description="Helical" evidence="1">
    <location>
        <begin position="52"/>
        <end position="74"/>
    </location>
</feature>
<dbReference type="HOGENOM" id="CLU_109297_0_1_0"/>
<feature type="transmembrane region" description="Helical" evidence="1">
    <location>
        <begin position="7"/>
        <end position="32"/>
    </location>
</feature>
<dbReference type="RefSeq" id="WP_013702931.1">
    <property type="nucleotide sequence ID" value="NC_015387.1"/>
</dbReference>
<evidence type="ECO:0000313" key="2">
    <source>
        <dbReference type="EMBL" id="AEB10876.1"/>
    </source>
</evidence>
<accession>F2NLP6</accession>
<protein>
    <recommendedName>
        <fullName evidence="4">DUF456 domain-containing protein</fullName>
    </recommendedName>
</protein>
<dbReference type="AlphaFoldDB" id="F2NLP6"/>
<dbReference type="KEGG" id="mhd:Marky_0113"/>
<dbReference type="EMBL" id="CP002630">
    <property type="protein sequence ID" value="AEB10876.1"/>
    <property type="molecule type" value="Genomic_DNA"/>
</dbReference>
<keyword evidence="3" id="KW-1185">Reference proteome</keyword>
<sequence>MELVLDGLFVLLWVGSLVATFLPLLPATLLLWGAVLLHEALTGFQELSGADWGWVIGLGVLAMTLDNLAALLGARRYGAGCAGMWGAFLGGVAGAFLLPPWGIVLFPLLGAWLFEVLAGKSQSAAVRAAWGTLLGLLGGVLAKFLIHLAIGILVIRRIF</sequence>
<name>F2NLP6_MARHT</name>
<evidence type="ECO:0000313" key="3">
    <source>
        <dbReference type="Proteomes" id="UP000007030"/>
    </source>
</evidence>
<dbReference type="InterPro" id="IPR007403">
    <property type="entry name" value="DUF456"/>
</dbReference>
<organism evidence="2 3">
    <name type="scientific">Marinithermus hydrothermalis (strain DSM 14884 / JCM 11576 / T1)</name>
    <dbReference type="NCBI Taxonomy" id="869210"/>
    <lineage>
        <taxon>Bacteria</taxon>
        <taxon>Thermotogati</taxon>
        <taxon>Deinococcota</taxon>
        <taxon>Deinococci</taxon>
        <taxon>Thermales</taxon>
        <taxon>Thermaceae</taxon>
        <taxon>Marinithermus</taxon>
    </lineage>
</organism>